<proteinExistence type="predicted"/>
<evidence type="ECO:0000313" key="3">
    <source>
        <dbReference type="Proteomes" id="UP001341840"/>
    </source>
</evidence>
<feature type="region of interest" description="Disordered" evidence="1">
    <location>
        <begin position="143"/>
        <end position="179"/>
    </location>
</feature>
<evidence type="ECO:0000256" key="1">
    <source>
        <dbReference type="SAM" id="MobiDB-lite"/>
    </source>
</evidence>
<dbReference type="Proteomes" id="UP001341840">
    <property type="component" value="Unassembled WGS sequence"/>
</dbReference>
<keyword evidence="3" id="KW-1185">Reference proteome</keyword>
<organism evidence="2 3">
    <name type="scientific">Stylosanthes scabra</name>
    <dbReference type="NCBI Taxonomy" id="79078"/>
    <lineage>
        <taxon>Eukaryota</taxon>
        <taxon>Viridiplantae</taxon>
        <taxon>Streptophyta</taxon>
        <taxon>Embryophyta</taxon>
        <taxon>Tracheophyta</taxon>
        <taxon>Spermatophyta</taxon>
        <taxon>Magnoliopsida</taxon>
        <taxon>eudicotyledons</taxon>
        <taxon>Gunneridae</taxon>
        <taxon>Pentapetalae</taxon>
        <taxon>rosids</taxon>
        <taxon>fabids</taxon>
        <taxon>Fabales</taxon>
        <taxon>Fabaceae</taxon>
        <taxon>Papilionoideae</taxon>
        <taxon>50 kb inversion clade</taxon>
        <taxon>dalbergioids sensu lato</taxon>
        <taxon>Dalbergieae</taxon>
        <taxon>Pterocarpus clade</taxon>
        <taxon>Stylosanthes</taxon>
    </lineage>
</organism>
<name>A0ABU6QPV9_9FABA</name>
<evidence type="ECO:0000313" key="2">
    <source>
        <dbReference type="EMBL" id="MED6113858.1"/>
    </source>
</evidence>
<reference evidence="2 3" key="1">
    <citation type="journal article" date="2023" name="Plants (Basel)">
        <title>Bridging the Gap: Combining Genomics and Transcriptomics Approaches to Understand Stylosanthes scabra, an Orphan Legume from the Brazilian Caatinga.</title>
        <authorList>
            <person name="Ferreira-Neto J.R.C."/>
            <person name="da Silva M.D."/>
            <person name="Binneck E."/>
            <person name="de Melo N.F."/>
            <person name="da Silva R.H."/>
            <person name="de Melo A.L.T.M."/>
            <person name="Pandolfi V."/>
            <person name="Bustamante F.O."/>
            <person name="Brasileiro-Vidal A.C."/>
            <person name="Benko-Iseppon A.M."/>
        </authorList>
    </citation>
    <scope>NUCLEOTIDE SEQUENCE [LARGE SCALE GENOMIC DNA]</scope>
    <source>
        <tissue evidence="2">Leaves</tissue>
    </source>
</reference>
<protein>
    <submittedName>
        <fullName evidence="2">Uncharacterized protein</fullName>
    </submittedName>
</protein>
<dbReference type="EMBL" id="JASCZI010000937">
    <property type="protein sequence ID" value="MED6113858.1"/>
    <property type="molecule type" value="Genomic_DNA"/>
</dbReference>
<accession>A0ABU6QPV9</accession>
<feature type="compositionally biased region" description="Basic and acidic residues" evidence="1">
    <location>
        <begin position="151"/>
        <end position="168"/>
    </location>
</feature>
<sequence>MRSQWVVLIHSIMEGLDVKAVKLISDNILAAAKNKGDRSRLCYPSIIYCLLYSNGIPQIPGDELVVNPEPSVNQNGAISLQPVPLKRYIDDRDPNPDDYNNLRIWDFLRDIQTQWIFLSGTSQSASSSCTGSHTVNLIDGTSLVPSGMKRSGNEGKERKKERRIKRELSGGGGDHYSPPTFGGHNFHTGAPIDAPFAAMRSLSPPLRFYPRYELWVSRFHPHFSPPNLRNTWVSWVLMFCDSYGFRKAQA</sequence>
<gene>
    <name evidence="2" type="ORF">PIB30_074770</name>
</gene>
<comment type="caution">
    <text evidence="2">The sequence shown here is derived from an EMBL/GenBank/DDBJ whole genome shotgun (WGS) entry which is preliminary data.</text>
</comment>